<gene>
    <name evidence="3" type="ORF">NITGR_490027</name>
</gene>
<proteinExistence type="predicted"/>
<dbReference type="Proteomes" id="UP000011704">
    <property type="component" value="Unassembled WGS sequence"/>
</dbReference>
<accession>M1ZC87</accession>
<protein>
    <recommendedName>
        <fullName evidence="5">Lipoprotein</fullName>
    </recommendedName>
</protein>
<evidence type="ECO:0008006" key="5">
    <source>
        <dbReference type="Google" id="ProtNLM"/>
    </source>
</evidence>
<dbReference type="HOGENOM" id="CLU_893802_0_0_0"/>
<keyword evidence="2" id="KW-0732">Signal</keyword>
<dbReference type="STRING" id="1266370.NITGR_490027"/>
<feature type="signal peptide" evidence="2">
    <location>
        <begin position="1"/>
        <end position="29"/>
    </location>
</feature>
<dbReference type="InParanoid" id="M1ZC87"/>
<evidence type="ECO:0000256" key="1">
    <source>
        <dbReference type="SAM" id="MobiDB-lite"/>
    </source>
</evidence>
<name>M1ZC87_NITG3</name>
<dbReference type="EMBL" id="CAQJ01000054">
    <property type="protein sequence ID" value="CCQ90924.1"/>
    <property type="molecule type" value="Genomic_DNA"/>
</dbReference>
<feature type="chain" id="PRO_5004020020" description="Lipoprotein" evidence="2">
    <location>
        <begin position="30"/>
        <end position="311"/>
    </location>
</feature>
<evidence type="ECO:0000313" key="3">
    <source>
        <dbReference type="EMBL" id="CCQ90924.1"/>
    </source>
</evidence>
<dbReference type="RefSeq" id="WP_005009078.1">
    <property type="nucleotide sequence ID" value="NZ_HG422173.1"/>
</dbReference>
<sequence>MPSITAPFKNALYLIGLSACIGWVSPAQAFPVDDAFPLPQEKPKTYVHEHPRSRVPMGQYPSLNPNLSGDINDPHPFPEYMKRFVGEHKIPKYYYDLIQQPPQDQVQSKVFNPVLFSRLRRIGVVDFENKIPVNERDPDAGKFLAGQVTTELETLPKLNVIPPQKMVDEFYLQITHPGRVLPPVSGKGPKDSKSGPENSQPGYDLPYAGDKMDAVLIGAVTRFSNQYEDRHGKKKESHAASVEFGAFLISTETGEVIWAARYVGTQRPTLGNLFKGQIRWLSKQEFPQEAIKKTFEAFDVFNTNKPGRNIK</sequence>
<evidence type="ECO:0000313" key="4">
    <source>
        <dbReference type="Proteomes" id="UP000011704"/>
    </source>
</evidence>
<dbReference type="AlphaFoldDB" id="M1ZC87"/>
<evidence type="ECO:0000256" key="2">
    <source>
        <dbReference type="SAM" id="SignalP"/>
    </source>
</evidence>
<reference evidence="3 4" key="1">
    <citation type="journal article" date="2013" name="Front. Microbiol.">
        <title>The genome of Nitrospina gracilis illuminates the metabolism and evolution of the major marine nitrite oxidizer.</title>
        <authorList>
            <person name="Luecker S."/>
            <person name="Nowka B."/>
            <person name="Rattei T."/>
            <person name="Spieck E."/>
            <person name="and Daims H."/>
        </authorList>
    </citation>
    <scope>NUCLEOTIDE SEQUENCE [LARGE SCALE GENOMIC DNA]</scope>
    <source>
        <strain evidence="3 4">3/211</strain>
    </source>
</reference>
<organism evidence="3 4">
    <name type="scientific">Nitrospina gracilis (strain 3/211)</name>
    <dbReference type="NCBI Taxonomy" id="1266370"/>
    <lineage>
        <taxon>Bacteria</taxon>
        <taxon>Pseudomonadati</taxon>
        <taxon>Nitrospinota/Tectimicrobiota group</taxon>
        <taxon>Nitrospinota</taxon>
        <taxon>Nitrospinia</taxon>
        <taxon>Nitrospinales</taxon>
        <taxon>Nitrospinaceae</taxon>
        <taxon>Nitrospina</taxon>
    </lineage>
</organism>
<dbReference type="Gene3D" id="3.40.50.10610">
    <property type="entry name" value="ABC-type transport auxiliary lipoprotein component"/>
    <property type="match status" value="1"/>
</dbReference>
<feature type="region of interest" description="Disordered" evidence="1">
    <location>
        <begin position="181"/>
        <end position="204"/>
    </location>
</feature>
<keyword evidence="4" id="KW-1185">Reference proteome</keyword>
<comment type="caution">
    <text evidence="3">The sequence shown here is derived from an EMBL/GenBank/DDBJ whole genome shotgun (WGS) entry which is preliminary data.</text>
</comment>